<dbReference type="AlphaFoldDB" id="X0KSK6"/>
<name>X0KSK6_FUSOX</name>
<organism evidence="1">
    <name type="scientific">Fusarium oxysporum f. sp. vasinfectum 25433</name>
    <dbReference type="NCBI Taxonomy" id="1089449"/>
    <lineage>
        <taxon>Eukaryota</taxon>
        <taxon>Fungi</taxon>
        <taxon>Dikarya</taxon>
        <taxon>Ascomycota</taxon>
        <taxon>Pezizomycotina</taxon>
        <taxon>Sordariomycetes</taxon>
        <taxon>Hypocreomycetidae</taxon>
        <taxon>Hypocreales</taxon>
        <taxon>Nectriaceae</taxon>
        <taxon>Fusarium</taxon>
        <taxon>Fusarium oxysporum species complex</taxon>
    </lineage>
</organism>
<protein>
    <submittedName>
        <fullName evidence="1">Uncharacterized protein</fullName>
    </submittedName>
</protein>
<accession>X0KSK6</accession>
<dbReference type="HOGENOM" id="CLU_2277580_0_0_1"/>
<sequence length="102" mass="12511">MEPSRPKPSKETFRCKVTPYMNRRWQRGWMKEGGNVNDSLTTRFICRINGCSRIRRMNRIFWKLLTRNWKRLKERVHLMQDWESRLVNSMVVMIPKQNVDVR</sequence>
<proteinExistence type="predicted"/>
<reference evidence="1" key="2">
    <citation type="submission" date="2012-05" db="EMBL/GenBank/DDBJ databases">
        <title>The Genome Annotation of Fusarium oxysporum Cotton.</title>
        <authorList>
            <consortium name="The Broad Institute Genomics Platform"/>
            <person name="Ma L.-J."/>
            <person name="Corby-Kistler H."/>
            <person name="Broz K."/>
            <person name="Gale L.R."/>
            <person name="Jonkers W."/>
            <person name="O'Donnell K."/>
            <person name="Ploetz R."/>
            <person name="Steinberg C."/>
            <person name="Schwartz D.C."/>
            <person name="VanEtten H."/>
            <person name="Zhou S."/>
            <person name="Young S.K."/>
            <person name="Zeng Q."/>
            <person name="Gargeya S."/>
            <person name="Fitzgerald M."/>
            <person name="Abouelleil A."/>
            <person name="Alvarado L."/>
            <person name="Chapman S.B."/>
            <person name="Gainer-Dewar J."/>
            <person name="Goldberg J."/>
            <person name="Griggs A."/>
            <person name="Gujja S."/>
            <person name="Hansen M."/>
            <person name="Howarth C."/>
            <person name="Imamovic A."/>
            <person name="Ireland A."/>
            <person name="Larimer J."/>
            <person name="McCowan C."/>
            <person name="Murphy C."/>
            <person name="Pearson M."/>
            <person name="Poon T.W."/>
            <person name="Priest M."/>
            <person name="Roberts A."/>
            <person name="Saif S."/>
            <person name="Shea T."/>
            <person name="Sykes S."/>
            <person name="Wortman J."/>
            <person name="Nusbaum C."/>
            <person name="Birren B."/>
        </authorList>
    </citation>
    <scope>NUCLEOTIDE SEQUENCE</scope>
    <source>
        <strain evidence="1">25433</strain>
    </source>
</reference>
<gene>
    <name evidence="1" type="ORF">FOTG_15109</name>
</gene>
<reference evidence="1" key="1">
    <citation type="submission" date="2011-11" db="EMBL/GenBank/DDBJ databases">
        <title>The Genome Sequence of Fusarium oxysporum Cotton.</title>
        <authorList>
            <consortium name="The Broad Institute Genome Sequencing Platform"/>
            <person name="Ma L.-J."/>
            <person name="Gale L.R."/>
            <person name="Schwartz D.C."/>
            <person name="Zhou S."/>
            <person name="Corby-Kistler H."/>
            <person name="Young S.K."/>
            <person name="Zeng Q."/>
            <person name="Gargeya S."/>
            <person name="Fitzgerald M."/>
            <person name="Haas B."/>
            <person name="Abouelleil A."/>
            <person name="Alvarado L."/>
            <person name="Arachchi H.M."/>
            <person name="Berlin A."/>
            <person name="Brown A."/>
            <person name="Chapman S.B."/>
            <person name="Chen Z."/>
            <person name="Dunbar C."/>
            <person name="Freedman E."/>
            <person name="Gearin G."/>
            <person name="Goldberg J."/>
            <person name="Griggs A."/>
            <person name="Gujja S."/>
            <person name="Heiman D."/>
            <person name="Howarth C."/>
            <person name="Larson L."/>
            <person name="Lui A."/>
            <person name="MacDonald P.J.P."/>
            <person name="Montmayeur A."/>
            <person name="Murphy C."/>
            <person name="Neiman D."/>
            <person name="Pearson M."/>
            <person name="Priest M."/>
            <person name="Roberts A."/>
            <person name="Saif S."/>
            <person name="Shea T."/>
            <person name="Shenoy N."/>
            <person name="Sisk P."/>
            <person name="Stolte C."/>
            <person name="Sykes S."/>
            <person name="Wortman J."/>
            <person name="Nusbaum C."/>
            <person name="Birren B."/>
        </authorList>
    </citation>
    <scope>NUCLEOTIDE SEQUENCE [LARGE SCALE GENOMIC DNA]</scope>
    <source>
        <strain evidence="1">25433</strain>
    </source>
</reference>
<dbReference type="Proteomes" id="UP000030701">
    <property type="component" value="Unassembled WGS sequence"/>
</dbReference>
<evidence type="ECO:0000313" key="1">
    <source>
        <dbReference type="EMBL" id="EXM16599.1"/>
    </source>
</evidence>
<dbReference type="EMBL" id="JH657995">
    <property type="protein sequence ID" value="EXM16599.1"/>
    <property type="molecule type" value="Genomic_DNA"/>
</dbReference>